<organism evidence="6 7">
    <name type="scientific">Gadus morhua</name>
    <name type="common">Atlantic cod</name>
    <dbReference type="NCBI Taxonomy" id="8049"/>
    <lineage>
        <taxon>Eukaryota</taxon>
        <taxon>Metazoa</taxon>
        <taxon>Chordata</taxon>
        <taxon>Craniata</taxon>
        <taxon>Vertebrata</taxon>
        <taxon>Euteleostomi</taxon>
        <taxon>Actinopterygii</taxon>
        <taxon>Neopterygii</taxon>
        <taxon>Teleostei</taxon>
        <taxon>Neoteleostei</taxon>
        <taxon>Acanthomorphata</taxon>
        <taxon>Zeiogadaria</taxon>
        <taxon>Gadariae</taxon>
        <taxon>Gadiformes</taxon>
        <taxon>Gadoidei</taxon>
        <taxon>Gadidae</taxon>
        <taxon>Gadus</taxon>
    </lineage>
</organism>
<dbReference type="InterPro" id="IPR052598">
    <property type="entry name" value="IgSF_CEA-related"/>
</dbReference>
<evidence type="ECO:0000256" key="3">
    <source>
        <dbReference type="ARBA" id="ARBA00023180"/>
    </source>
</evidence>
<feature type="domain" description="Ig-like" evidence="5">
    <location>
        <begin position="512"/>
        <end position="586"/>
    </location>
</feature>
<evidence type="ECO:0000259" key="5">
    <source>
        <dbReference type="PROSITE" id="PS50835"/>
    </source>
</evidence>
<dbReference type="SMART" id="SM00408">
    <property type="entry name" value="IGc2"/>
    <property type="match status" value="8"/>
</dbReference>
<protein>
    <recommendedName>
        <fullName evidence="5">Ig-like domain-containing protein</fullName>
    </recommendedName>
</protein>
<feature type="domain" description="Ig-like" evidence="5">
    <location>
        <begin position="774"/>
        <end position="864"/>
    </location>
</feature>
<feature type="domain" description="Ig-like" evidence="5">
    <location>
        <begin position="110"/>
        <end position="208"/>
    </location>
</feature>
<keyword evidence="7" id="KW-1185">Reference proteome</keyword>
<feature type="domain" description="Ig-like" evidence="5">
    <location>
        <begin position="306"/>
        <end position="392"/>
    </location>
</feature>
<dbReference type="InterPro" id="IPR013783">
    <property type="entry name" value="Ig-like_fold"/>
</dbReference>
<dbReference type="PROSITE" id="PS50835">
    <property type="entry name" value="IG_LIKE"/>
    <property type="match status" value="9"/>
</dbReference>
<evidence type="ECO:0000313" key="7">
    <source>
        <dbReference type="Proteomes" id="UP000694546"/>
    </source>
</evidence>
<feature type="domain" description="Ig-like" evidence="5">
    <location>
        <begin position="222"/>
        <end position="301"/>
    </location>
</feature>
<dbReference type="Ensembl" id="ENSGMOT00000071907.1">
    <property type="protein sequence ID" value="ENSGMOP00000024983.1"/>
    <property type="gene ID" value="ENSGMOG00000023465.1"/>
</dbReference>
<dbReference type="SUPFAM" id="SSF48726">
    <property type="entry name" value="Immunoglobulin"/>
    <property type="match status" value="8"/>
</dbReference>
<dbReference type="InterPro" id="IPR003599">
    <property type="entry name" value="Ig_sub"/>
</dbReference>
<dbReference type="GeneTree" id="ENSGT01130000278319"/>
<evidence type="ECO:0000256" key="4">
    <source>
        <dbReference type="ARBA" id="ARBA00023319"/>
    </source>
</evidence>
<feature type="domain" description="Ig-like" evidence="5">
    <location>
        <begin position="689"/>
        <end position="768"/>
    </location>
</feature>
<dbReference type="PANTHER" id="PTHR44337:SF8">
    <property type="entry name" value="IMMUNOGLOBULIN SUBTYPE DOMAIN-CONTAINING PROTEIN"/>
    <property type="match status" value="1"/>
</dbReference>
<reference evidence="6" key="1">
    <citation type="submission" date="2025-08" db="UniProtKB">
        <authorList>
            <consortium name="Ensembl"/>
        </authorList>
    </citation>
    <scope>IDENTIFICATION</scope>
</reference>
<dbReference type="InterPro" id="IPR036179">
    <property type="entry name" value="Ig-like_dom_sf"/>
</dbReference>
<dbReference type="CDD" id="cd00096">
    <property type="entry name" value="Ig"/>
    <property type="match status" value="3"/>
</dbReference>
<dbReference type="Pfam" id="PF13927">
    <property type="entry name" value="Ig_3"/>
    <property type="match status" value="7"/>
</dbReference>
<proteinExistence type="predicted"/>
<keyword evidence="2" id="KW-1015">Disulfide bond</keyword>
<dbReference type="PANTHER" id="PTHR44337">
    <property type="entry name" value="CARCINOEMBRYONIC ANTIGEN-RELATED CELL ADHESION MOLECULE 8"/>
    <property type="match status" value="1"/>
</dbReference>
<dbReference type="AlphaFoldDB" id="A0A8C5A5J4"/>
<feature type="domain" description="Ig-like" evidence="5">
    <location>
        <begin position="872"/>
        <end position="941"/>
    </location>
</feature>
<reference evidence="6" key="2">
    <citation type="submission" date="2025-09" db="UniProtKB">
        <authorList>
            <consortium name="Ensembl"/>
        </authorList>
    </citation>
    <scope>IDENTIFICATION</scope>
</reference>
<keyword evidence="4" id="KW-0393">Immunoglobulin domain</keyword>
<feature type="domain" description="Ig-like" evidence="5">
    <location>
        <begin position="592"/>
        <end position="686"/>
    </location>
</feature>
<keyword evidence="1" id="KW-0732">Signal</keyword>
<dbReference type="InterPro" id="IPR007110">
    <property type="entry name" value="Ig-like_dom"/>
</dbReference>
<evidence type="ECO:0000313" key="6">
    <source>
        <dbReference type="Ensembl" id="ENSGMOP00000024983.1"/>
    </source>
</evidence>
<accession>A0A8C5A5J4</accession>
<feature type="domain" description="Ig-like" evidence="5">
    <location>
        <begin position="427"/>
        <end position="507"/>
    </location>
</feature>
<dbReference type="SMART" id="SM00409">
    <property type="entry name" value="IG"/>
    <property type="match status" value="9"/>
</dbReference>
<name>A0A8C5A5J4_GADMO</name>
<evidence type="ECO:0000256" key="1">
    <source>
        <dbReference type="ARBA" id="ARBA00022729"/>
    </source>
</evidence>
<keyword evidence="3" id="KW-0325">Glycoprotein</keyword>
<evidence type="ECO:0000256" key="2">
    <source>
        <dbReference type="ARBA" id="ARBA00023157"/>
    </source>
</evidence>
<dbReference type="Proteomes" id="UP000694546">
    <property type="component" value="Chromosome 11"/>
</dbReference>
<dbReference type="InterPro" id="IPR003598">
    <property type="entry name" value="Ig_sub2"/>
</dbReference>
<dbReference type="Gene3D" id="2.60.40.10">
    <property type="entry name" value="Immunoglobulins"/>
    <property type="match status" value="10"/>
</dbReference>
<sequence length="944" mass="103084">MSKQVLLTFMLKYEYCSPSLDPACGKSIIASRNPLPVGSDVTLSLSNQTTIIVGTWLFESIPILIMYDGGSFIFPPWQERITFNRTSAELSIKSLQMSDSGIYKLTGGEPSFEVEIALSVQELISNVTLSANAAHLVEFNNSAVFTCSVSNGSSLSYVWTNNGSVVPQDADGVLFSGGGAVLTIANVTRYDRGPFMCTVFNGVSRESSALILLHISYGPSNPKMVPRPMMVAYKTGSNITLSCHAESSPPATVHWFYNDMDLSLSGPQIHLIHTKENQTGYYMCLLYNPVTCRYNSVKTMVRILDPIYHVSVSRTGGPVILGQSVTLSCDVSGSVDSISWWKNGTAMMTHNMTSLRNRSLTLDPVTKPDAVDYNCQAFNFVSNMKSSPYRLIVNCKYKSIGLSTGVCVFVRVLVSDGRMHVMYFYSPHAAVAIRGPSVGLAGDQVTFDCSSSSEPPSQYSWYFNGSLVANASQYVTKNLTTAMSGKYICMAFNNITGCNSTAYTMLTVYVGPYTPIITGPGVAETGDNVVFKCMASSYPPSYYHWYYRGDLVGNDSILETGPLNMSGAYTCLALNNVTGKNSTSFTKLRVIERIEHVAIKEDSLPVQSHNFTLSCAVVGPYDSISWTKDGVPLDGTNSSNRKSHMSMMNNSLHFSPVTTYDNGSYWCVAENVVRNHSSPEHQLLVNFGPYTPTITGPGVAETGDNVVFKCMASSYPPSYYHWYYRGDLVGNDSILETGPLSLNMSGAYTCLALNNVTGKNSTSFTKLTVIGKRPLATLNDSLPIQSHNFTLSCAVVGLYDSISWTKDGVPLDGTNSSNRKSHMSMMNNSLHFSPVTTYDNGFYRCVAENVFRNHSNGPWNVSISGPDVINLGSDIKVAVLTCSADSRPTSQYQWFIDSVPAAEGSGPVLFVLVITPKVINYKCKAYNNVTEISMFQNKTLTISE</sequence>